<name>A0A0C2IYR6_9PEZI</name>
<dbReference type="AlphaFoldDB" id="A0A0C2IYR6"/>
<dbReference type="VEuPathDB" id="FungiDB:SPBR_06246"/>
<dbReference type="EMBL" id="AWTV01000004">
    <property type="protein sequence ID" value="KIH94246.1"/>
    <property type="molecule type" value="Genomic_DNA"/>
</dbReference>
<accession>A0A0C2IYR6</accession>
<sequence>MSRRTPPRLYPTRSEGQRARPPTPYPFTYEDSLSCFADDCSRGIAYDWIRNHVRYVRPDARLFSSAARGRLLYRYGVVSQNNKIHRRPISGQQVPKQQVPKQQVPKHQDKRVAFILPGRRPLPSPVRPAAKPACPSPSELVQSMNKLKLAEDGGDLDMDNN</sequence>
<dbReference type="HOGENOM" id="CLU_1644813_0_0_1"/>
<dbReference type="GeneID" id="63679429"/>
<organism evidence="2 3">
    <name type="scientific">Sporothrix brasiliensis 5110</name>
    <dbReference type="NCBI Taxonomy" id="1398154"/>
    <lineage>
        <taxon>Eukaryota</taxon>
        <taxon>Fungi</taxon>
        <taxon>Dikarya</taxon>
        <taxon>Ascomycota</taxon>
        <taxon>Pezizomycotina</taxon>
        <taxon>Sordariomycetes</taxon>
        <taxon>Sordariomycetidae</taxon>
        <taxon>Ophiostomatales</taxon>
        <taxon>Ophiostomataceae</taxon>
        <taxon>Sporothrix</taxon>
    </lineage>
</organism>
<feature type="region of interest" description="Disordered" evidence="1">
    <location>
        <begin position="118"/>
        <end position="140"/>
    </location>
</feature>
<feature type="region of interest" description="Disordered" evidence="1">
    <location>
        <begin position="1"/>
        <end position="24"/>
    </location>
</feature>
<keyword evidence="3" id="KW-1185">Reference proteome</keyword>
<gene>
    <name evidence="2" type="ORF">SPBR_06246</name>
</gene>
<dbReference type="Proteomes" id="UP000031575">
    <property type="component" value="Unassembled WGS sequence"/>
</dbReference>
<dbReference type="RefSeq" id="XP_040622256.1">
    <property type="nucleotide sequence ID" value="XM_040764508.1"/>
</dbReference>
<evidence type="ECO:0000313" key="3">
    <source>
        <dbReference type="Proteomes" id="UP000031575"/>
    </source>
</evidence>
<evidence type="ECO:0000313" key="2">
    <source>
        <dbReference type="EMBL" id="KIH94246.1"/>
    </source>
</evidence>
<evidence type="ECO:0000256" key="1">
    <source>
        <dbReference type="SAM" id="MobiDB-lite"/>
    </source>
</evidence>
<protein>
    <submittedName>
        <fullName evidence="2">Uncharacterized protein</fullName>
    </submittedName>
</protein>
<proteinExistence type="predicted"/>
<comment type="caution">
    <text evidence="2">The sequence shown here is derived from an EMBL/GenBank/DDBJ whole genome shotgun (WGS) entry which is preliminary data.</text>
</comment>
<reference evidence="2 3" key="1">
    <citation type="journal article" date="2014" name="BMC Genomics">
        <title>Comparative genomics of the major fungal agents of human and animal Sporotrichosis: Sporothrix schenckii and Sporothrix brasiliensis.</title>
        <authorList>
            <person name="Teixeira M.M."/>
            <person name="de Almeida L.G."/>
            <person name="Kubitschek-Barreira P."/>
            <person name="Alves F.L."/>
            <person name="Kioshima E.S."/>
            <person name="Abadio A.K."/>
            <person name="Fernandes L."/>
            <person name="Derengowski L.S."/>
            <person name="Ferreira K.S."/>
            <person name="Souza R.C."/>
            <person name="Ruiz J.C."/>
            <person name="de Andrade N.C."/>
            <person name="Paes H.C."/>
            <person name="Nicola A.M."/>
            <person name="Albuquerque P."/>
            <person name="Gerber A.L."/>
            <person name="Martins V.P."/>
            <person name="Peconick L.D."/>
            <person name="Neto A.V."/>
            <person name="Chaucanez C.B."/>
            <person name="Silva P.A."/>
            <person name="Cunha O.L."/>
            <person name="de Oliveira F.F."/>
            <person name="dos Santos T.C."/>
            <person name="Barros A.L."/>
            <person name="Soares M.A."/>
            <person name="de Oliveira L.M."/>
            <person name="Marini M.M."/>
            <person name="Villalobos-Duno H."/>
            <person name="Cunha M.M."/>
            <person name="de Hoog S."/>
            <person name="da Silveira J.F."/>
            <person name="Henrissat B."/>
            <person name="Nino-Vega G.A."/>
            <person name="Cisalpino P.S."/>
            <person name="Mora-Montes H.M."/>
            <person name="Almeida S.R."/>
            <person name="Stajich J.E."/>
            <person name="Lopes-Bezerra L.M."/>
            <person name="Vasconcelos A.T."/>
            <person name="Felipe M.S."/>
        </authorList>
    </citation>
    <scope>NUCLEOTIDE SEQUENCE [LARGE SCALE GENOMIC DNA]</scope>
    <source>
        <strain evidence="2 3">5110</strain>
    </source>
</reference>